<comment type="similarity">
    <text evidence="9">Belongs to the TRAFAC class myosin-kinesin ATPase superfamily. Kinesin family. KIN-5/BimC subfamily.</text>
</comment>
<evidence type="ECO:0000256" key="2">
    <source>
        <dbReference type="ARBA" id="ARBA00022490"/>
    </source>
</evidence>
<evidence type="ECO:0000256" key="9">
    <source>
        <dbReference type="ARBA" id="ARBA00034704"/>
    </source>
</evidence>
<keyword evidence="7 10" id="KW-0505">Motor protein</keyword>
<keyword evidence="15" id="KW-1185">Reference proteome</keyword>
<dbReference type="InterPro" id="IPR036961">
    <property type="entry name" value="Kinesin_motor_dom_sf"/>
</dbReference>
<dbReference type="SMART" id="SM00129">
    <property type="entry name" value="KISc"/>
    <property type="match status" value="1"/>
</dbReference>
<evidence type="ECO:0000256" key="6">
    <source>
        <dbReference type="ARBA" id="ARBA00023054"/>
    </source>
</evidence>
<protein>
    <recommendedName>
        <fullName evidence="11">Kinesin-like protein</fullName>
    </recommendedName>
</protein>
<evidence type="ECO:0000256" key="10">
    <source>
        <dbReference type="PROSITE-ProRule" id="PRU00283"/>
    </source>
</evidence>
<dbReference type="PRINTS" id="PR00380">
    <property type="entry name" value="KINESINHEAVY"/>
</dbReference>
<evidence type="ECO:0000256" key="8">
    <source>
        <dbReference type="ARBA" id="ARBA00023212"/>
    </source>
</evidence>
<dbReference type="EMBL" id="GL376613">
    <property type="status" value="NOT_ANNOTATED_CDS"/>
    <property type="molecule type" value="Genomic_DNA"/>
</dbReference>
<dbReference type="VEuPathDB" id="FungiDB:PYU1_G008470"/>
<evidence type="ECO:0000256" key="12">
    <source>
        <dbReference type="SAM" id="MobiDB-lite"/>
    </source>
</evidence>
<dbReference type="PROSITE" id="PS00411">
    <property type="entry name" value="KINESIN_MOTOR_1"/>
    <property type="match status" value="1"/>
</dbReference>
<dbReference type="Pfam" id="PF00225">
    <property type="entry name" value="Kinesin"/>
    <property type="match status" value="1"/>
</dbReference>
<evidence type="ECO:0000256" key="1">
    <source>
        <dbReference type="ARBA" id="ARBA00004245"/>
    </source>
</evidence>
<evidence type="ECO:0000256" key="5">
    <source>
        <dbReference type="ARBA" id="ARBA00022840"/>
    </source>
</evidence>
<reference evidence="15" key="2">
    <citation type="submission" date="2010-04" db="EMBL/GenBank/DDBJ databases">
        <authorList>
            <person name="Buell R."/>
            <person name="Hamilton J."/>
            <person name="Hostetler J."/>
        </authorList>
    </citation>
    <scope>NUCLEOTIDE SEQUENCE [LARGE SCALE GENOMIC DNA]</scope>
    <source>
        <strain evidence="15">DAOM:BR144</strain>
    </source>
</reference>
<evidence type="ECO:0000256" key="4">
    <source>
        <dbReference type="ARBA" id="ARBA00022741"/>
    </source>
</evidence>
<feature type="domain" description="Kinesin motor" evidence="13">
    <location>
        <begin position="20"/>
        <end position="358"/>
    </location>
</feature>
<dbReference type="EnsemblProtists" id="PYU1_T008486">
    <property type="protein sequence ID" value="PYU1_T008486"/>
    <property type="gene ID" value="PYU1_G008470"/>
</dbReference>
<sequence length="467" mass="51620">MAQQDDDDDSRPSGRRDNSNIQVAVRVRPLSANEQVQGSEPCVSVAGSHVLLGGDTGKQFEFDAVFPVDVEQQFVYEKLITPLLDRFFDGYNATVFAYGQTGSGKTFTMGNEFKMDVAPADRGIIPRVMDDIFQTVGNAPENKKVVVKVSYLEILNEEIYDLLSGAPNGGSASAPIGLVVRDEGKRGIVVAGLSEHKVESITEVAALMQAGAVQRATASTTMNAQSSRSHAICTLTMEQYDTVNEGVEARFSKFHLVDLAGSERAKRTNAEGARFKEGVNINRGLLSLGNVINALSERSRTNSSSIHIPYRDSKLTRLLQDSLGGNSKTLMIACASPADINFEETSNTLRYAYRARNIENKAVVNKEMSATNEVSYLKQQVELLQLQLLQQSKQQTQRRCVTVSEAGFDIGRCDLETELQKWKAVARTREEELRIVMSAKEKWKKVADELMAKKKSLAPWNLRLLRK</sequence>
<dbReference type="InterPro" id="IPR027640">
    <property type="entry name" value="Kinesin-like_fam"/>
</dbReference>
<dbReference type="GO" id="GO:0003777">
    <property type="term" value="F:microtubule motor activity"/>
    <property type="evidence" value="ECO:0007669"/>
    <property type="project" value="InterPro"/>
</dbReference>
<feature type="region of interest" description="Disordered" evidence="12">
    <location>
        <begin position="1"/>
        <end position="20"/>
    </location>
</feature>
<feature type="binding site" evidence="10">
    <location>
        <begin position="99"/>
        <end position="106"/>
    </location>
    <ligand>
        <name>ATP</name>
        <dbReference type="ChEBI" id="CHEBI:30616"/>
    </ligand>
</feature>
<dbReference type="InterPro" id="IPR027417">
    <property type="entry name" value="P-loop_NTPase"/>
</dbReference>
<dbReference type="GO" id="GO:0005875">
    <property type="term" value="C:microtubule associated complex"/>
    <property type="evidence" value="ECO:0007669"/>
    <property type="project" value="TreeGrafter"/>
</dbReference>
<keyword evidence="3 11" id="KW-0493">Microtubule</keyword>
<dbReference type="HOGENOM" id="CLU_001485_2_1_1"/>
<dbReference type="AlphaFoldDB" id="K3WU40"/>
<dbReference type="eggNOG" id="KOG0244">
    <property type="taxonomic scope" value="Eukaryota"/>
</dbReference>
<evidence type="ECO:0000313" key="14">
    <source>
        <dbReference type="EnsemblProtists" id="PYU1_T008486"/>
    </source>
</evidence>
<reference evidence="15" key="1">
    <citation type="journal article" date="2010" name="Genome Biol.">
        <title>Genome sequence of the necrotrophic plant pathogen Pythium ultimum reveals original pathogenicity mechanisms and effector repertoire.</title>
        <authorList>
            <person name="Levesque C.A."/>
            <person name="Brouwer H."/>
            <person name="Cano L."/>
            <person name="Hamilton J.P."/>
            <person name="Holt C."/>
            <person name="Huitema E."/>
            <person name="Raffaele S."/>
            <person name="Robideau G.P."/>
            <person name="Thines M."/>
            <person name="Win J."/>
            <person name="Zerillo M.M."/>
            <person name="Beakes G.W."/>
            <person name="Boore J.L."/>
            <person name="Busam D."/>
            <person name="Dumas B."/>
            <person name="Ferriera S."/>
            <person name="Fuerstenberg S.I."/>
            <person name="Gachon C.M."/>
            <person name="Gaulin E."/>
            <person name="Govers F."/>
            <person name="Grenville-Briggs L."/>
            <person name="Horner N."/>
            <person name="Hostetler J."/>
            <person name="Jiang R.H."/>
            <person name="Johnson J."/>
            <person name="Krajaejun T."/>
            <person name="Lin H."/>
            <person name="Meijer H.J."/>
            <person name="Moore B."/>
            <person name="Morris P."/>
            <person name="Phuntmart V."/>
            <person name="Puiu D."/>
            <person name="Shetty J."/>
            <person name="Stajich J.E."/>
            <person name="Tripathy S."/>
            <person name="Wawra S."/>
            <person name="van West P."/>
            <person name="Whitty B.R."/>
            <person name="Coutinho P.M."/>
            <person name="Henrissat B."/>
            <person name="Martin F."/>
            <person name="Thomas P.D."/>
            <person name="Tyler B.M."/>
            <person name="De Vries R.P."/>
            <person name="Kamoun S."/>
            <person name="Yandell M."/>
            <person name="Tisserat N."/>
            <person name="Buell C.R."/>
        </authorList>
    </citation>
    <scope>NUCLEOTIDE SEQUENCE</scope>
    <source>
        <strain evidence="15">DAOM:BR144</strain>
    </source>
</reference>
<dbReference type="PROSITE" id="PS50067">
    <property type="entry name" value="KINESIN_MOTOR_2"/>
    <property type="match status" value="1"/>
</dbReference>
<evidence type="ECO:0000313" key="15">
    <source>
        <dbReference type="Proteomes" id="UP000019132"/>
    </source>
</evidence>
<dbReference type="Gene3D" id="3.40.850.10">
    <property type="entry name" value="Kinesin motor domain"/>
    <property type="match status" value="1"/>
</dbReference>
<dbReference type="InterPro" id="IPR001752">
    <property type="entry name" value="Kinesin_motor_dom"/>
</dbReference>
<dbReference type="PANTHER" id="PTHR47969">
    <property type="entry name" value="CHROMOSOME-ASSOCIATED KINESIN KIF4A-RELATED"/>
    <property type="match status" value="1"/>
</dbReference>
<keyword evidence="5 10" id="KW-0067">ATP-binding</keyword>
<dbReference type="InParanoid" id="K3WU40"/>
<evidence type="ECO:0000256" key="3">
    <source>
        <dbReference type="ARBA" id="ARBA00022701"/>
    </source>
</evidence>
<keyword evidence="8" id="KW-0206">Cytoskeleton</keyword>
<dbReference type="FunFam" id="3.40.850.10:FF:000019">
    <property type="entry name" value="Kinesin-like protein KIN-5D"/>
    <property type="match status" value="1"/>
</dbReference>
<dbReference type="GO" id="GO:0051231">
    <property type="term" value="P:spindle elongation"/>
    <property type="evidence" value="ECO:0007669"/>
    <property type="project" value="TreeGrafter"/>
</dbReference>
<dbReference type="GO" id="GO:0005524">
    <property type="term" value="F:ATP binding"/>
    <property type="evidence" value="ECO:0007669"/>
    <property type="project" value="UniProtKB-UniRule"/>
</dbReference>
<reference evidence="14" key="3">
    <citation type="submission" date="2015-02" db="UniProtKB">
        <authorList>
            <consortium name="EnsemblProtists"/>
        </authorList>
    </citation>
    <scope>IDENTIFICATION</scope>
    <source>
        <strain evidence="14">DAOM BR144</strain>
    </source>
</reference>
<proteinExistence type="inferred from homology"/>
<dbReference type="SUPFAM" id="SSF52540">
    <property type="entry name" value="P-loop containing nucleoside triphosphate hydrolases"/>
    <property type="match status" value="1"/>
</dbReference>
<keyword evidence="2" id="KW-0963">Cytoplasm</keyword>
<keyword evidence="4 10" id="KW-0547">Nucleotide-binding</keyword>
<evidence type="ECO:0000256" key="11">
    <source>
        <dbReference type="RuleBase" id="RU000394"/>
    </source>
</evidence>
<name>K3WU40_GLOUD</name>
<dbReference type="InterPro" id="IPR019821">
    <property type="entry name" value="Kinesin_motor_CS"/>
</dbReference>
<dbReference type="GO" id="GO:0007052">
    <property type="term" value="P:mitotic spindle organization"/>
    <property type="evidence" value="ECO:0007669"/>
    <property type="project" value="TreeGrafter"/>
</dbReference>
<dbReference type="STRING" id="431595.K3WU40"/>
<dbReference type="GO" id="GO:0007018">
    <property type="term" value="P:microtubule-based movement"/>
    <property type="evidence" value="ECO:0007669"/>
    <property type="project" value="InterPro"/>
</dbReference>
<dbReference type="Proteomes" id="UP000019132">
    <property type="component" value="Unassembled WGS sequence"/>
</dbReference>
<evidence type="ECO:0000259" key="13">
    <source>
        <dbReference type="PROSITE" id="PS50067"/>
    </source>
</evidence>
<dbReference type="GO" id="GO:0008017">
    <property type="term" value="F:microtubule binding"/>
    <property type="evidence" value="ECO:0007669"/>
    <property type="project" value="InterPro"/>
</dbReference>
<organism evidence="14 15">
    <name type="scientific">Globisporangium ultimum (strain ATCC 200006 / CBS 805.95 / DAOM BR144)</name>
    <name type="common">Pythium ultimum</name>
    <dbReference type="NCBI Taxonomy" id="431595"/>
    <lineage>
        <taxon>Eukaryota</taxon>
        <taxon>Sar</taxon>
        <taxon>Stramenopiles</taxon>
        <taxon>Oomycota</taxon>
        <taxon>Peronosporomycetes</taxon>
        <taxon>Pythiales</taxon>
        <taxon>Pythiaceae</taxon>
        <taxon>Globisporangium</taxon>
    </lineage>
</organism>
<dbReference type="PANTHER" id="PTHR47969:SF15">
    <property type="entry name" value="CHROMOSOME-ASSOCIATED KINESIN KIF4A-RELATED"/>
    <property type="match status" value="1"/>
</dbReference>
<keyword evidence="6" id="KW-0175">Coiled coil</keyword>
<dbReference type="GO" id="GO:0005874">
    <property type="term" value="C:microtubule"/>
    <property type="evidence" value="ECO:0007669"/>
    <property type="project" value="UniProtKB-KW"/>
</dbReference>
<evidence type="ECO:0000256" key="7">
    <source>
        <dbReference type="ARBA" id="ARBA00023175"/>
    </source>
</evidence>
<accession>K3WU40</accession>
<dbReference type="OMA" id="CDFMETL"/>
<comment type="subcellular location">
    <subcellularLocation>
        <location evidence="1">Cytoplasm</location>
        <location evidence="1">Cytoskeleton</location>
    </subcellularLocation>
</comment>